<evidence type="ECO:0000313" key="2">
    <source>
        <dbReference type="EMBL" id="BDU49727.1"/>
    </source>
</evidence>
<dbReference type="PANTHER" id="PTHR21180">
    <property type="entry name" value="ENDONUCLEASE/EXONUCLEASE/PHOSPHATASE FAMILY DOMAIN-CONTAINING PROTEIN 1"/>
    <property type="match status" value="1"/>
</dbReference>
<organism evidence="2 3">
    <name type="scientific">Haliovirga abyssi</name>
    <dbReference type="NCBI Taxonomy" id="2996794"/>
    <lineage>
        <taxon>Bacteria</taxon>
        <taxon>Fusobacteriati</taxon>
        <taxon>Fusobacteriota</taxon>
        <taxon>Fusobacteriia</taxon>
        <taxon>Fusobacteriales</taxon>
        <taxon>Haliovirgaceae</taxon>
        <taxon>Haliovirga</taxon>
    </lineage>
</organism>
<dbReference type="Gene3D" id="1.10.150.320">
    <property type="entry name" value="Photosystem II 12 kDa extrinsic protein"/>
    <property type="match status" value="1"/>
</dbReference>
<dbReference type="GO" id="GO:0015627">
    <property type="term" value="C:type II protein secretion system complex"/>
    <property type="evidence" value="ECO:0007669"/>
    <property type="project" value="TreeGrafter"/>
</dbReference>
<keyword evidence="1" id="KW-0812">Transmembrane</keyword>
<dbReference type="SUPFAM" id="SSF47781">
    <property type="entry name" value="RuvA domain 2-like"/>
    <property type="match status" value="2"/>
</dbReference>
<dbReference type="Proteomes" id="UP001321582">
    <property type="component" value="Chromosome"/>
</dbReference>
<dbReference type="EMBL" id="AP027059">
    <property type="protein sequence ID" value="BDU49727.1"/>
    <property type="molecule type" value="Genomic_DNA"/>
</dbReference>
<dbReference type="PANTHER" id="PTHR21180:SF32">
    <property type="entry name" value="ENDONUCLEASE_EXONUCLEASE_PHOSPHATASE FAMILY DOMAIN-CONTAINING PROTEIN 1"/>
    <property type="match status" value="1"/>
</dbReference>
<name>A0AAU9DBT2_9FUSO</name>
<evidence type="ECO:0000313" key="3">
    <source>
        <dbReference type="Proteomes" id="UP001321582"/>
    </source>
</evidence>
<reference evidence="2 3" key="1">
    <citation type="submission" date="2022-11" db="EMBL/GenBank/DDBJ databases">
        <title>Haliovirga abyssi gen. nov., sp. nov., a mesophilic fermentative bacterium isolated from the Iheya North hydrothermal field and the proposal of Haliovirgaceae fam. nov.</title>
        <authorList>
            <person name="Miyazaki U."/>
            <person name="Tame A."/>
            <person name="Miyazaki J."/>
            <person name="Takai K."/>
            <person name="Sawayama S."/>
            <person name="Kitajima M."/>
            <person name="Okamoto A."/>
            <person name="Nakagawa S."/>
        </authorList>
    </citation>
    <scope>NUCLEOTIDE SEQUENCE [LARGE SCALE GENOMIC DNA]</scope>
    <source>
        <strain evidence="2 3">IC12</strain>
    </source>
</reference>
<dbReference type="InterPro" id="IPR010994">
    <property type="entry name" value="RuvA_2-like"/>
</dbReference>
<dbReference type="RefSeq" id="WP_307904673.1">
    <property type="nucleotide sequence ID" value="NZ_AP027059.1"/>
</dbReference>
<gene>
    <name evidence="2" type="ORF">HLVA_02960</name>
</gene>
<proteinExistence type="predicted"/>
<dbReference type="InterPro" id="IPR051675">
    <property type="entry name" value="Endo/Exo/Phosphatase_dom_1"/>
</dbReference>
<evidence type="ECO:0008006" key="4">
    <source>
        <dbReference type="Google" id="ProtNLM"/>
    </source>
</evidence>
<dbReference type="KEGG" id="haby:HLVA_02960"/>
<dbReference type="GO" id="GO:0015628">
    <property type="term" value="P:protein secretion by the type II secretion system"/>
    <property type="evidence" value="ECO:0007669"/>
    <property type="project" value="TreeGrafter"/>
</dbReference>
<accession>A0AAU9DBT2</accession>
<keyword evidence="1" id="KW-1133">Transmembrane helix</keyword>
<keyword evidence="1" id="KW-0472">Membrane</keyword>
<dbReference type="Pfam" id="PF12836">
    <property type="entry name" value="HHH_3"/>
    <property type="match status" value="1"/>
</dbReference>
<dbReference type="AlphaFoldDB" id="A0AAU9DBT2"/>
<keyword evidence="3" id="KW-1185">Reference proteome</keyword>
<evidence type="ECO:0000256" key="1">
    <source>
        <dbReference type="SAM" id="Phobius"/>
    </source>
</evidence>
<feature type="transmembrane region" description="Helical" evidence="1">
    <location>
        <begin position="7"/>
        <end position="25"/>
    </location>
</feature>
<protein>
    <recommendedName>
        <fullName evidence="4">Helix-hairpin-helix domain-containing protein</fullName>
    </recommendedName>
</protein>
<sequence length="183" mass="21599">MKENNKKLLYIIILILIGAIGLKFFENKSDEKDINIRKLKTYKVDYHKKFNKGKLDINKVSEKELIDRGMSEKMAYNIIKYRGIVGNILKIDELTRVKGIGVKRVEKLRDIIFVDNKDLKPKMININKVNEEALKYFGFSKKEIGNIIKWRKNNGSIYSNMDLIEIIGEKRYYEISDRVDYLE</sequence>